<dbReference type="PANTHER" id="PTHR25466">
    <property type="entry name" value="T-LYMPHOCYTE ACTIVATION ANTIGEN"/>
    <property type="match status" value="1"/>
</dbReference>
<name>A0A3Q3CZS5_HAPBU</name>
<protein>
    <submittedName>
        <fullName evidence="14">Butyrophilin-like protein 10</fullName>
    </submittedName>
</protein>
<feature type="transmembrane region" description="Helical" evidence="11">
    <location>
        <begin position="240"/>
        <end position="261"/>
    </location>
</feature>
<keyword evidence="2" id="KW-1003">Cell membrane</keyword>
<feature type="signal peptide" evidence="12">
    <location>
        <begin position="1"/>
        <end position="19"/>
    </location>
</feature>
<proteinExistence type="predicted"/>
<keyword evidence="3 11" id="KW-0812">Transmembrane</keyword>
<evidence type="ECO:0000256" key="1">
    <source>
        <dbReference type="ARBA" id="ARBA00004251"/>
    </source>
</evidence>
<dbReference type="GO" id="GO:0042102">
    <property type="term" value="P:positive regulation of T cell proliferation"/>
    <property type="evidence" value="ECO:0007669"/>
    <property type="project" value="TreeGrafter"/>
</dbReference>
<keyword evidence="15" id="KW-1185">Reference proteome</keyword>
<feature type="domain" description="Ig-like" evidence="13">
    <location>
        <begin position="5"/>
        <end position="120"/>
    </location>
</feature>
<evidence type="ECO:0000256" key="7">
    <source>
        <dbReference type="ARBA" id="ARBA00023157"/>
    </source>
</evidence>
<dbReference type="PROSITE" id="PS50835">
    <property type="entry name" value="IG_LIKE"/>
    <property type="match status" value="2"/>
</dbReference>
<keyword evidence="8" id="KW-0675">Receptor</keyword>
<dbReference type="Pfam" id="PF07679">
    <property type="entry name" value="I-set"/>
    <property type="match status" value="1"/>
</dbReference>
<evidence type="ECO:0000256" key="9">
    <source>
        <dbReference type="ARBA" id="ARBA00023180"/>
    </source>
</evidence>
<keyword evidence="9" id="KW-0325">Glycoprotein</keyword>
<keyword evidence="5 11" id="KW-1133">Transmembrane helix</keyword>
<dbReference type="STRING" id="8153.ENSHBUP00000034443"/>
<dbReference type="InterPro" id="IPR013106">
    <property type="entry name" value="Ig_V-set"/>
</dbReference>
<organism evidence="14 15">
    <name type="scientific">Haplochromis burtoni</name>
    <name type="common">Burton's mouthbrooder</name>
    <name type="synonym">Chromis burtoni</name>
    <dbReference type="NCBI Taxonomy" id="8153"/>
    <lineage>
        <taxon>Eukaryota</taxon>
        <taxon>Metazoa</taxon>
        <taxon>Chordata</taxon>
        <taxon>Craniata</taxon>
        <taxon>Vertebrata</taxon>
        <taxon>Euteleostomi</taxon>
        <taxon>Actinopterygii</taxon>
        <taxon>Neopterygii</taxon>
        <taxon>Teleostei</taxon>
        <taxon>Neoteleostei</taxon>
        <taxon>Acanthomorphata</taxon>
        <taxon>Ovalentaria</taxon>
        <taxon>Cichlomorphae</taxon>
        <taxon>Cichliformes</taxon>
        <taxon>Cichlidae</taxon>
        <taxon>African cichlids</taxon>
        <taxon>Pseudocrenilabrinae</taxon>
        <taxon>Haplochromini</taxon>
        <taxon>Haplochromis</taxon>
    </lineage>
</organism>
<dbReference type="GO" id="GO:0071222">
    <property type="term" value="P:cellular response to lipopolysaccharide"/>
    <property type="evidence" value="ECO:0007669"/>
    <property type="project" value="TreeGrafter"/>
</dbReference>
<evidence type="ECO:0000256" key="3">
    <source>
        <dbReference type="ARBA" id="ARBA00022692"/>
    </source>
</evidence>
<keyword evidence="10" id="KW-0393">Immunoglobulin domain</keyword>
<evidence type="ECO:0000256" key="5">
    <source>
        <dbReference type="ARBA" id="ARBA00022989"/>
    </source>
</evidence>
<dbReference type="InterPro" id="IPR013098">
    <property type="entry name" value="Ig_I-set"/>
</dbReference>
<dbReference type="GO" id="GO:0006955">
    <property type="term" value="P:immune response"/>
    <property type="evidence" value="ECO:0007669"/>
    <property type="project" value="TreeGrafter"/>
</dbReference>
<dbReference type="GO" id="GO:0042130">
    <property type="term" value="P:negative regulation of T cell proliferation"/>
    <property type="evidence" value="ECO:0007669"/>
    <property type="project" value="TreeGrafter"/>
</dbReference>
<keyword evidence="4 12" id="KW-0732">Signal</keyword>
<dbReference type="PANTHER" id="PTHR25466:SF14">
    <property type="entry name" value="BUTYROPHILIN SUBFAMILY 2 MEMBER A2-LIKE-RELATED"/>
    <property type="match status" value="1"/>
</dbReference>
<dbReference type="SUPFAM" id="SSF48726">
    <property type="entry name" value="Immunoglobulin"/>
    <property type="match status" value="2"/>
</dbReference>
<dbReference type="GO" id="GO:0009897">
    <property type="term" value="C:external side of plasma membrane"/>
    <property type="evidence" value="ECO:0007669"/>
    <property type="project" value="TreeGrafter"/>
</dbReference>
<evidence type="ECO:0000313" key="14">
    <source>
        <dbReference type="Ensembl" id="ENSHBUP00000034443.1"/>
    </source>
</evidence>
<dbReference type="InterPro" id="IPR007110">
    <property type="entry name" value="Ig-like_dom"/>
</dbReference>
<dbReference type="Ensembl" id="ENSHBUT00000029222.1">
    <property type="protein sequence ID" value="ENSHBUP00000034443.1"/>
    <property type="gene ID" value="ENSHBUG00000021988.1"/>
</dbReference>
<dbReference type="InterPro" id="IPR013783">
    <property type="entry name" value="Ig-like_fold"/>
</dbReference>
<evidence type="ECO:0000256" key="10">
    <source>
        <dbReference type="ARBA" id="ARBA00023319"/>
    </source>
</evidence>
<evidence type="ECO:0000256" key="11">
    <source>
        <dbReference type="SAM" id="Phobius"/>
    </source>
</evidence>
<dbReference type="InterPro" id="IPR003599">
    <property type="entry name" value="Ig_sub"/>
</dbReference>
<keyword evidence="7" id="KW-1015">Disulfide bond</keyword>
<accession>A0A3Q3CZS5</accession>
<dbReference type="InterPro" id="IPR051713">
    <property type="entry name" value="T-cell_Activation_Regulation"/>
</dbReference>
<evidence type="ECO:0000256" key="6">
    <source>
        <dbReference type="ARBA" id="ARBA00023136"/>
    </source>
</evidence>
<evidence type="ECO:0000256" key="12">
    <source>
        <dbReference type="SAM" id="SignalP"/>
    </source>
</evidence>
<evidence type="ECO:0000256" key="4">
    <source>
        <dbReference type="ARBA" id="ARBA00022729"/>
    </source>
</evidence>
<reference evidence="14" key="2">
    <citation type="submission" date="2025-09" db="UniProtKB">
        <authorList>
            <consortium name="Ensembl"/>
        </authorList>
    </citation>
    <scope>IDENTIFICATION</scope>
</reference>
<dbReference type="Proteomes" id="UP000264840">
    <property type="component" value="Unplaced"/>
</dbReference>
<dbReference type="GeneTree" id="ENSGT00940000170002"/>
<comment type="subcellular location">
    <subcellularLocation>
        <location evidence="1">Cell membrane</location>
        <topology evidence="1">Single-pass type I membrane protein</topology>
    </subcellularLocation>
</comment>
<dbReference type="Pfam" id="PF07686">
    <property type="entry name" value="V-set"/>
    <property type="match status" value="1"/>
</dbReference>
<feature type="domain" description="Ig-like" evidence="13">
    <location>
        <begin position="143"/>
        <end position="226"/>
    </location>
</feature>
<dbReference type="GO" id="GO:0031295">
    <property type="term" value="P:T cell costimulation"/>
    <property type="evidence" value="ECO:0007669"/>
    <property type="project" value="TreeGrafter"/>
</dbReference>
<dbReference type="FunFam" id="2.60.40.10:FF:000142">
    <property type="entry name" value="V-set domain-containing T-cell activation inhibitor 1"/>
    <property type="match status" value="1"/>
</dbReference>
<evidence type="ECO:0000313" key="15">
    <source>
        <dbReference type="Proteomes" id="UP000264840"/>
    </source>
</evidence>
<evidence type="ECO:0000256" key="8">
    <source>
        <dbReference type="ARBA" id="ARBA00023170"/>
    </source>
</evidence>
<dbReference type="SMART" id="SM00409">
    <property type="entry name" value="IG"/>
    <property type="match status" value="2"/>
</dbReference>
<dbReference type="OMA" id="CIATQKE"/>
<sequence length="286" mass="31898">MELLPLLFLSFCFLTSVSGLTFAAESGTPVARVTVKEDADAILPCSLGTSETIESMVFDWKKDGKQVFTYNNGTHHNNDLEDQSAEFKGRVSHFPEELKNGNASIKITDTRLEDKGNYICIFPKSQSGGIRFHIELAVGAAEPSVTNLDETNDWALLKCVVKGASPKPTVEWWDSNNQTIPSEEPQVSKKGERFFITLKTNVTKTDRYHCVATQKEIWHQAHTEINVRLNVPEPNTGWKIVAGVAVAVAVVLAVVVVGILLRCYIKNKKKRQEETESPLRETENQH</sequence>
<dbReference type="InterPro" id="IPR036179">
    <property type="entry name" value="Ig-like_dom_sf"/>
</dbReference>
<keyword evidence="6 11" id="KW-0472">Membrane</keyword>
<reference evidence="14" key="1">
    <citation type="submission" date="2025-08" db="UniProtKB">
        <authorList>
            <consortium name="Ensembl"/>
        </authorList>
    </citation>
    <scope>IDENTIFICATION</scope>
</reference>
<evidence type="ECO:0000256" key="2">
    <source>
        <dbReference type="ARBA" id="ARBA00022475"/>
    </source>
</evidence>
<dbReference type="GO" id="GO:0007166">
    <property type="term" value="P:cell surface receptor signaling pathway"/>
    <property type="evidence" value="ECO:0007669"/>
    <property type="project" value="TreeGrafter"/>
</dbReference>
<feature type="chain" id="PRO_5018613742" evidence="12">
    <location>
        <begin position="20"/>
        <end position="286"/>
    </location>
</feature>
<dbReference type="AlphaFoldDB" id="A0A3Q3CZS5"/>
<evidence type="ECO:0000259" key="13">
    <source>
        <dbReference type="PROSITE" id="PS50835"/>
    </source>
</evidence>
<dbReference type="Gene3D" id="2.60.40.10">
    <property type="entry name" value="Immunoglobulins"/>
    <property type="match status" value="2"/>
</dbReference>